<organism evidence="2 3">
    <name type="scientific">Flavobacterium oncorhynchi</name>
    <dbReference type="NCBI Taxonomy" id="728056"/>
    <lineage>
        <taxon>Bacteria</taxon>
        <taxon>Pseudomonadati</taxon>
        <taxon>Bacteroidota</taxon>
        <taxon>Flavobacteriia</taxon>
        <taxon>Flavobacteriales</taxon>
        <taxon>Flavobacteriaceae</taxon>
        <taxon>Flavobacterium</taxon>
    </lineage>
</organism>
<evidence type="ECO:0000313" key="3">
    <source>
        <dbReference type="Proteomes" id="UP000198336"/>
    </source>
</evidence>
<keyword evidence="1" id="KW-0472">Membrane</keyword>
<feature type="transmembrane region" description="Helical" evidence="1">
    <location>
        <begin position="50"/>
        <end position="74"/>
    </location>
</feature>
<evidence type="ECO:0000256" key="1">
    <source>
        <dbReference type="SAM" id="Phobius"/>
    </source>
</evidence>
<keyword evidence="1" id="KW-1133">Transmembrane helix</keyword>
<keyword evidence="3" id="KW-1185">Reference proteome</keyword>
<dbReference type="EMBL" id="MUHA01000016">
    <property type="protein sequence ID" value="OXA99144.1"/>
    <property type="molecule type" value="Genomic_DNA"/>
</dbReference>
<evidence type="ECO:0000313" key="2">
    <source>
        <dbReference type="EMBL" id="OXA99144.1"/>
    </source>
</evidence>
<accession>A0A226HYE4</accession>
<keyword evidence="1" id="KW-0812">Transmembrane</keyword>
<gene>
    <name evidence="2" type="ORF">B0A75_12030</name>
</gene>
<reference evidence="2 3" key="1">
    <citation type="submission" date="2016-11" db="EMBL/GenBank/DDBJ databases">
        <title>Whole genomes of Flavobacteriaceae.</title>
        <authorList>
            <person name="Stine C."/>
            <person name="Li C."/>
            <person name="Tadesse D."/>
        </authorList>
    </citation>
    <scope>NUCLEOTIDE SEQUENCE [LARGE SCALE GENOMIC DNA]</scope>
    <source>
        <strain evidence="2 3">CCUG 59446</strain>
    </source>
</reference>
<sequence length="78" mass="9300">MRKIIELSYRNISQYEKDKKAAKVLLTPAAPSTKRLRHKRFPPLKGTPPIIPFPFGFPRCPYLFMAFFFPFFFWKNAF</sequence>
<dbReference type="Proteomes" id="UP000198336">
    <property type="component" value="Unassembled WGS sequence"/>
</dbReference>
<name>A0A226HYE4_9FLAO</name>
<dbReference type="AlphaFoldDB" id="A0A226HYE4"/>
<protein>
    <submittedName>
        <fullName evidence="2">Uncharacterized protein</fullName>
    </submittedName>
</protein>
<comment type="caution">
    <text evidence="2">The sequence shown here is derived from an EMBL/GenBank/DDBJ whole genome shotgun (WGS) entry which is preliminary data.</text>
</comment>
<proteinExistence type="predicted"/>